<protein>
    <submittedName>
        <fullName evidence="1">Uncharacterized protein</fullName>
    </submittedName>
</protein>
<accession>A0ABS8G636</accession>
<dbReference type="Proteomes" id="UP001520878">
    <property type="component" value="Unassembled WGS sequence"/>
</dbReference>
<dbReference type="EMBL" id="JAJEWP010000001">
    <property type="protein sequence ID" value="MCC2615968.1"/>
    <property type="molecule type" value="Genomic_DNA"/>
</dbReference>
<sequence length="250" mass="28588">MGNQDQDKIAFWKSVEKTDPKYVKWGQVSGQNRAMVDAQYKKRLITKMFGMYGRGWGIETGSEEYERTHFENQTCILHYRAVAYYVADSERCTFPIASSIRESYVTKGGNGYLKVDDEAVKKVRTDALTKGFTDLGFCADIHMGLFDDQDYVAGVTAQSQIAAEEEREAELEKQNKDLNEWFKKELEAIELVERPVAKISVINRVMEKVKTRCDAMGFNSEKYVSVLTKKRAQISQQTNQGQESNHESIN</sequence>
<evidence type="ECO:0000313" key="1">
    <source>
        <dbReference type="EMBL" id="MCC2615968.1"/>
    </source>
</evidence>
<gene>
    <name evidence="1" type="ORF">LJ739_06915</name>
</gene>
<comment type="caution">
    <text evidence="1">The sequence shown here is derived from an EMBL/GenBank/DDBJ whole genome shotgun (WGS) entry which is preliminary data.</text>
</comment>
<evidence type="ECO:0000313" key="2">
    <source>
        <dbReference type="Proteomes" id="UP001520878"/>
    </source>
</evidence>
<keyword evidence="2" id="KW-1185">Reference proteome</keyword>
<dbReference type="RefSeq" id="WP_229158450.1">
    <property type="nucleotide sequence ID" value="NZ_JAJEWP010000001.1"/>
</dbReference>
<proteinExistence type="predicted"/>
<organism evidence="1 2">
    <name type="scientific">Fluctibacter halophilus</name>
    <dbReference type="NCBI Taxonomy" id="226011"/>
    <lineage>
        <taxon>Bacteria</taxon>
        <taxon>Pseudomonadati</taxon>
        <taxon>Pseudomonadota</taxon>
        <taxon>Gammaproteobacteria</taxon>
        <taxon>Alteromonadales</taxon>
        <taxon>Alteromonadaceae</taxon>
        <taxon>Fluctibacter</taxon>
    </lineage>
</organism>
<reference evidence="1 2" key="1">
    <citation type="submission" date="2021-10" db="EMBL/GenBank/DDBJ databases">
        <title>Draft genome of Aestuariibacter halophilus JC2043.</title>
        <authorList>
            <person name="Emsley S.A."/>
            <person name="Pfannmuller K.M."/>
            <person name="Ushijima B."/>
            <person name="Saw J.H."/>
            <person name="Videau P."/>
        </authorList>
    </citation>
    <scope>NUCLEOTIDE SEQUENCE [LARGE SCALE GENOMIC DNA]</scope>
    <source>
        <strain evidence="1 2">JC2043</strain>
    </source>
</reference>
<name>A0ABS8G636_9ALTE</name>